<dbReference type="GO" id="GO:0016740">
    <property type="term" value="F:transferase activity"/>
    <property type="evidence" value="ECO:0007669"/>
    <property type="project" value="UniProtKB-KW"/>
</dbReference>
<dbReference type="RefSeq" id="WP_309542222.1">
    <property type="nucleotide sequence ID" value="NZ_CP133659.1"/>
</dbReference>
<reference evidence="1" key="1">
    <citation type="submission" date="2023-09" db="EMBL/GenBank/DDBJ databases">
        <authorList>
            <consortium name="CW5 consortium"/>
            <person name="Lu C.-W."/>
        </authorList>
    </citation>
    <scope>NUCLEOTIDE SEQUENCE</scope>
    <source>
        <strain evidence="1">KPS</strain>
    </source>
</reference>
<name>A0ABY9R4D8_9BACT</name>
<dbReference type="EMBL" id="CP133659">
    <property type="protein sequence ID" value="WMW66319.1"/>
    <property type="molecule type" value="Genomic_DNA"/>
</dbReference>
<organism evidence="1 2">
    <name type="scientific">Nitratidesulfovibrio liaohensis</name>
    <dbReference type="NCBI Taxonomy" id="2604158"/>
    <lineage>
        <taxon>Bacteria</taxon>
        <taxon>Pseudomonadati</taxon>
        <taxon>Thermodesulfobacteriota</taxon>
        <taxon>Desulfovibrionia</taxon>
        <taxon>Desulfovibrionales</taxon>
        <taxon>Desulfovibrionaceae</taxon>
        <taxon>Nitratidesulfovibrio</taxon>
    </lineage>
</organism>
<dbReference type="Proteomes" id="UP001180616">
    <property type="component" value="Chromosome"/>
</dbReference>
<sequence>MDEWKKLFKHAVAHIEAANIPRDAWAFGGGTVLMRKFNHRASKDIDIFIRDPQLLTHLSPRLNDTLEAHITDYAEQADFVRVYLPQGEIDFICAKNVTACKLSYEKIEGVFCNVENPVEIIAKKIAYRGDAFRPRDIFDLALVYSKCRMDMLEQAQTLAPYLPALSSRLDGLAEDVIERGLGDITVLAGGEKIRGKELQLCHEFSKSIRLEIERGQGLGKSL</sequence>
<dbReference type="Pfam" id="PF08843">
    <property type="entry name" value="AbiEii"/>
    <property type="match status" value="1"/>
</dbReference>
<keyword evidence="1" id="KW-0808">Transferase</keyword>
<evidence type="ECO:0000313" key="1">
    <source>
        <dbReference type="EMBL" id="WMW66319.1"/>
    </source>
</evidence>
<protein>
    <submittedName>
        <fullName evidence="1">Nucleotidyl transferase AbiEii/AbiGii toxin family protein</fullName>
    </submittedName>
</protein>
<proteinExistence type="predicted"/>
<evidence type="ECO:0000313" key="2">
    <source>
        <dbReference type="Proteomes" id="UP001180616"/>
    </source>
</evidence>
<keyword evidence="2" id="KW-1185">Reference proteome</keyword>
<gene>
    <name evidence="1" type="ORF">KPS_000886</name>
</gene>
<accession>A0ABY9R4D8</accession>
<dbReference type="InterPro" id="IPR014942">
    <property type="entry name" value="AbiEii"/>
</dbReference>